<evidence type="ECO:0000256" key="1">
    <source>
        <dbReference type="SAM" id="MobiDB-lite"/>
    </source>
</evidence>
<keyword evidence="3" id="KW-1185">Reference proteome</keyword>
<proteinExistence type="predicted"/>
<name>A0A8X6LGL0_TRICU</name>
<dbReference type="AlphaFoldDB" id="A0A8X6LGL0"/>
<evidence type="ECO:0000313" key="3">
    <source>
        <dbReference type="Proteomes" id="UP000887116"/>
    </source>
</evidence>
<accession>A0A8X6LGL0</accession>
<evidence type="ECO:0000313" key="2">
    <source>
        <dbReference type="EMBL" id="GFR10061.1"/>
    </source>
</evidence>
<dbReference type="Proteomes" id="UP000887116">
    <property type="component" value="Unassembled WGS sequence"/>
</dbReference>
<feature type="region of interest" description="Disordered" evidence="1">
    <location>
        <begin position="69"/>
        <end position="88"/>
    </location>
</feature>
<dbReference type="OrthoDB" id="422540at2759"/>
<protein>
    <submittedName>
        <fullName evidence="2">Uncharacterized protein</fullName>
    </submittedName>
</protein>
<dbReference type="EMBL" id="BMAO01016640">
    <property type="protein sequence ID" value="GFR10061.1"/>
    <property type="molecule type" value="Genomic_DNA"/>
</dbReference>
<gene>
    <name evidence="2" type="ORF">TNCT_577941</name>
</gene>
<reference evidence="2" key="1">
    <citation type="submission" date="2020-07" db="EMBL/GenBank/DDBJ databases">
        <title>Multicomponent nature underlies the extraordinary mechanical properties of spider dragline silk.</title>
        <authorList>
            <person name="Kono N."/>
            <person name="Nakamura H."/>
            <person name="Mori M."/>
            <person name="Yoshida Y."/>
            <person name="Ohtoshi R."/>
            <person name="Malay A.D."/>
            <person name="Moran D.A.P."/>
            <person name="Tomita M."/>
            <person name="Numata K."/>
            <person name="Arakawa K."/>
        </authorList>
    </citation>
    <scope>NUCLEOTIDE SEQUENCE</scope>
</reference>
<organism evidence="2 3">
    <name type="scientific">Trichonephila clavata</name>
    <name type="common">Joro spider</name>
    <name type="synonym">Nephila clavata</name>
    <dbReference type="NCBI Taxonomy" id="2740835"/>
    <lineage>
        <taxon>Eukaryota</taxon>
        <taxon>Metazoa</taxon>
        <taxon>Ecdysozoa</taxon>
        <taxon>Arthropoda</taxon>
        <taxon>Chelicerata</taxon>
        <taxon>Arachnida</taxon>
        <taxon>Araneae</taxon>
        <taxon>Araneomorphae</taxon>
        <taxon>Entelegynae</taxon>
        <taxon>Araneoidea</taxon>
        <taxon>Nephilidae</taxon>
        <taxon>Trichonephila</taxon>
    </lineage>
</organism>
<comment type="caution">
    <text evidence="2">The sequence shown here is derived from an EMBL/GenBank/DDBJ whole genome shotgun (WGS) entry which is preliminary data.</text>
</comment>
<sequence>MHVVHYSFSKIWKLAPMLCFEMTPFAVPYNLHIQDLITFCSVFVLHIGTKEFCVSVGCIKPVYVLADDPPSSRPSLPTPGPSRPTITTHSGRVHFTVFFQP</sequence>